<dbReference type="GO" id="GO:0006281">
    <property type="term" value="P:DNA repair"/>
    <property type="evidence" value="ECO:0007669"/>
    <property type="project" value="InterPro"/>
</dbReference>
<dbReference type="InterPro" id="IPR038763">
    <property type="entry name" value="DHH_sf"/>
</dbReference>
<comment type="similarity">
    <text evidence="1">Belongs to the RecJ family.</text>
</comment>
<dbReference type="PANTHER" id="PTHR30255:SF2">
    <property type="entry name" value="SINGLE-STRANDED-DNA-SPECIFIC EXONUCLEASE RECJ"/>
    <property type="match status" value="1"/>
</dbReference>
<evidence type="ECO:0000313" key="9">
    <source>
        <dbReference type="EMBL" id="PIP88483.1"/>
    </source>
</evidence>
<dbReference type="GO" id="GO:0006310">
    <property type="term" value="P:DNA recombination"/>
    <property type="evidence" value="ECO:0007669"/>
    <property type="project" value="InterPro"/>
</dbReference>
<dbReference type="InterPro" id="IPR041122">
    <property type="entry name" value="RecJ_OB"/>
</dbReference>
<evidence type="ECO:0000256" key="3">
    <source>
        <dbReference type="ARBA" id="ARBA00022722"/>
    </source>
</evidence>
<dbReference type="Pfam" id="PF02272">
    <property type="entry name" value="DHHA1"/>
    <property type="match status" value="1"/>
</dbReference>
<dbReference type="GO" id="GO:0008409">
    <property type="term" value="F:5'-3' exonuclease activity"/>
    <property type="evidence" value="ECO:0007669"/>
    <property type="project" value="InterPro"/>
</dbReference>
<protein>
    <recommendedName>
        <fullName evidence="2">Single-stranded-DNA-specific exonuclease RecJ</fullName>
    </recommendedName>
</protein>
<dbReference type="Pfam" id="PF01368">
    <property type="entry name" value="DHH"/>
    <property type="match status" value="1"/>
</dbReference>
<dbReference type="Gene3D" id="3.90.1640.30">
    <property type="match status" value="1"/>
</dbReference>
<comment type="caution">
    <text evidence="9">The sequence shown here is derived from an EMBL/GenBank/DDBJ whole genome shotgun (WGS) entry which is preliminary data.</text>
</comment>
<dbReference type="InterPro" id="IPR003156">
    <property type="entry name" value="DHHA1_dom"/>
</dbReference>
<dbReference type="EMBL" id="PCTU01000001">
    <property type="protein sequence ID" value="PIP88483.1"/>
    <property type="molecule type" value="Genomic_DNA"/>
</dbReference>
<dbReference type="GO" id="GO:0003676">
    <property type="term" value="F:nucleic acid binding"/>
    <property type="evidence" value="ECO:0007669"/>
    <property type="project" value="InterPro"/>
</dbReference>
<evidence type="ECO:0000259" key="6">
    <source>
        <dbReference type="Pfam" id="PF01368"/>
    </source>
</evidence>
<gene>
    <name evidence="9" type="primary">recJ</name>
    <name evidence="9" type="ORF">COW80_00040</name>
</gene>
<keyword evidence="3" id="KW-0540">Nuclease</keyword>
<organism evidence="9 10">
    <name type="scientific">Candidatus Beckwithbacteria bacterium CG22_combo_CG10-13_8_21_14_all_01_47_9</name>
    <dbReference type="NCBI Taxonomy" id="1974496"/>
    <lineage>
        <taxon>Bacteria</taxon>
        <taxon>Candidatus Beckwithiibacteriota</taxon>
    </lineage>
</organism>
<reference evidence="9 10" key="1">
    <citation type="submission" date="2017-09" db="EMBL/GenBank/DDBJ databases">
        <title>Depth-based differentiation of microbial function through sediment-hosted aquifers and enrichment of novel symbionts in the deep terrestrial subsurface.</title>
        <authorList>
            <person name="Probst A.J."/>
            <person name="Ladd B."/>
            <person name="Jarett J.K."/>
            <person name="Geller-Mcgrath D.E."/>
            <person name="Sieber C.M."/>
            <person name="Emerson J.B."/>
            <person name="Anantharaman K."/>
            <person name="Thomas B.C."/>
            <person name="Malmstrom R."/>
            <person name="Stieglmeier M."/>
            <person name="Klingl A."/>
            <person name="Woyke T."/>
            <person name="Ryan C.M."/>
            <person name="Banfield J.F."/>
        </authorList>
    </citation>
    <scope>NUCLEOTIDE SEQUENCE [LARGE SCALE GENOMIC DNA]</scope>
    <source>
        <strain evidence="9">CG22_combo_CG10-13_8_21_14_all_01_47_9</strain>
    </source>
</reference>
<keyword evidence="5 9" id="KW-0269">Exonuclease</keyword>
<evidence type="ECO:0000256" key="2">
    <source>
        <dbReference type="ARBA" id="ARBA00019841"/>
    </source>
</evidence>
<evidence type="ECO:0000256" key="1">
    <source>
        <dbReference type="ARBA" id="ARBA00005915"/>
    </source>
</evidence>
<sequence>MTVIDILLKKRGLTTAKAVADFFSPVSPEKIGLKQLGIDPKMIAAAIKLISEAIKIGRPIYIYGDFDADGISATAVLWEALHRLKAKVMPYISPRNESVRGLSVKGLSSFKAKSLVITVDNGITSFEAAESAQKAGIDLIITDHHQPKDNFPPAAAVVHTTQLAGAGVAWFLANHLRGESSSHLEGETGLDLATIGTIADMVPLLGANRSLVKFGLIKLQTSPRPGLKALAQAAVIDLAKITSHQVSFTLAPRLNAMGRLADSLDALRLLCTTDQKRAESLTIKLNEVNQLRQDQTLAMFTDARQKAREKSQLIFVQSPDYHEGLVGLVAGRLVEEFHRPVVVAALGPHHVKASMRSLKSFDAIKAIRDLGDLVLERGGHPMAAGFTAEAKNLPKIKTQLEAAAAKLTAQDLQPEAAYDCELSLDQVNWDLFKELEKFQPFGFGNPAPLFLAKKVKLLSFYPVGQDSKHLKLALQVPNLKSITAIAFGQGQLAAKLKPGQLIDIIYSIEKNSGNNRQSLELKIKEIKLF</sequence>
<evidence type="ECO:0000256" key="4">
    <source>
        <dbReference type="ARBA" id="ARBA00022801"/>
    </source>
</evidence>
<dbReference type="Proteomes" id="UP000229981">
    <property type="component" value="Unassembled WGS sequence"/>
</dbReference>
<accession>A0A2H0E222</accession>
<evidence type="ECO:0000259" key="7">
    <source>
        <dbReference type="Pfam" id="PF02272"/>
    </source>
</evidence>
<dbReference type="InterPro" id="IPR004610">
    <property type="entry name" value="RecJ"/>
</dbReference>
<keyword evidence="4" id="KW-0378">Hydrolase</keyword>
<feature type="domain" description="DDH" evidence="6">
    <location>
        <begin position="60"/>
        <end position="196"/>
    </location>
</feature>
<dbReference type="Pfam" id="PF17768">
    <property type="entry name" value="RecJ_OB"/>
    <property type="match status" value="1"/>
</dbReference>
<dbReference type="PANTHER" id="PTHR30255">
    <property type="entry name" value="SINGLE-STRANDED-DNA-SPECIFIC EXONUCLEASE RECJ"/>
    <property type="match status" value="1"/>
</dbReference>
<dbReference type="SUPFAM" id="SSF64182">
    <property type="entry name" value="DHH phosphoesterases"/>
    <property type="match status" value="1"/>
</dbReference>
<dbReference type="Gene3D" id="2.40.50.460">
    <property type="match status" value="1"/>
</dbReference>
<dbReference type="NCBIfam" id="TIGR00644">
    <property type="entry name" value="recJ"/>
    <property type="match status" value="1"/>
</dbReference>
<name>A0A2H0E222_9BACT</name>
<dbReference type="InterPro" id="IPR001667">
    <property type="entry name" value="DDH_dom"/>
</dbReference>
<dbReference type="InterPro" id="IPR051673">
    <property type="entry name" value="SSDNA_exonuclease_RecJ"/>
</dbReference>
<evidence type="ECO:0000256" key="5">
    <source>
        <dbReference type="ARBA" id="ARBA00022839"/>
    </source>
</evidence>
<feature type="domain" description="RecJ OB" evidence="8">
    <location>
        <begin position="418"/>
        <end position="524"/>
    </location>
</feature>
<dbReference type="AlphaFoldDB" id="A0A2H0E222"/>
<proteinExistence type="inferred from homology"/>
<feature type="domain" description="DHHA1" evidence="7">
    <location>
        <begin position="314"/>
        <end position="404"/>
    </location>
</feature>
<evidence type="ECO:0000259" key="8">
    <source>
        <dbReference type="Pfam" id="PF17768"/>
    </source>
</evidence>
<evidence type="ECO:0000313" key="10">
    <source>
        <dbReference type="Proteomes" id="UP000229981"/>
    </source>
</evidence>